<evidence type="ECO:0000313" key="8">
    <source>
        <dbReference type="Proteomes" id="UP000229893"/>
    </source>
</evidence>
<keyword evidence="4" id="KW-0546">Nucleotide metabolism</keyword>
<gene>
    <name evidence="7" type="ORF">COV57_01215</name>
</gene>
<dbReference type="InterPro" id="IPR029054">
    <property type="entry name" value="dUTPase-like"/>
</dbReference>
<reference evidence="7 8" key="1">
    <citation type="submission" date="2017-09" db="EMBL/GenBank/DDBJ databases">
        <title>Depth-based differentiation of microbial function through sediment-hosted aquifers and enrichment of novel symbionts in the deep terrestrial subsurface.</title>
        <authorList>
            <person name="Probst A.J."/>
            <person name="Ladd B."/>
            <person name="Jarett J.K."/>
            <person name="Geller-Mcgrath D.E."/>
            <person name="Sieber C.M."/>
            <person name="Emerson J.B."/>
            <person name="Anantharaman K."/>
            <person name="Thomas B.C."/>
            <person name="Malmstrom R."/>
            <person name="Stieglmeier M."/>
            <person name="Klingl A."/>
            <person name="Woyke T."/>
            <person name="Ryan C.M."/>
            <person name="Banfield J.F."/>
        </authorList>
    </citation>
    <scope>NUCLEOTIDE SEQUENCE [LARGE SCALE GENOMIC DNA]</scope>
    <source>
        <strain evidence="7">CG11_big_fil_rev_8_21_14_0_20_35_14</strain>
    </source>
</reference>
<dbReference type="CDD" id="cd07557">
    <property type="entry name" value="trimeric_dUTPase"/>
    <property type="match status" value="1"/>
</dbReference>
<dbReference type="GO" id="GO:0046081">
    <property type="term" value="P:dUTP catabolic process"/>
    <property type="evidence" value="ECO:0007669"/>
    <property type="project" value="InterPro"/>
</dbReference>
<organism evidence="7 8">
    <name type="scientific">Candidatus Liptonbacteria bacterium CG11_big_fil_rev_8_21_14_0_20_35_14</name>
    <dbReference type="NCBI Taxonomy" id="1974634"/>
    <lineage>
        <taxon>Bacteria</taxon>
        <taxon>Candidatus Liptoniibacteriota</taxon>
    </lineage>
</organism>
<proteinExistence type="inferred from homology"/>
<dbReference type="SUPFAM" id="SSF51283">
    <property type="entry name" value="dUTPase-like"/>
    <property type="match status" value="1"/>
</dbReference>
<dbReference type="GO" id="GO:0004170">
    <property type="term" value="F:dUTP diphosphatase activity"/>
    <property type="evidence" value="ECO:0007669"/>
    <property type="project" value="UniProtKB-EC"/>
</dbReference>
<name>A0A2H0N828_9BACT</name>
<dbReference type="Proteomes" id="UP000229893">
    <property type="component" value="Unassembled WGS sequence"/>
</dbReference>
<protein>
    <recommendedName>
        <fullName evidence="2">dUTP diphosphatase</fullName>
        <ecNumber evidence="2">3.6.1.23</ecNumber>
    </recommendedName>
</protein>
<dbReference type="GO" id="GO:0000287">
    <property type="term" value="F:magnesium ion binding"/>
    <property type="evidence" value="ECO:0007669"/>
    <property type="project" value="InterPro"/>
</dbReference>
<dbReference type="PANTHER" id="PTHR11241">
    <property type="entry name" value="DEOXYURIDINE 5'-TRIPHOSPHATE NUCLEOTIDOHYDROLASE"/>
    <property type="match status" value="1"/>
</dbReference>
<dbReference type="InterPro" id="IPR008181">
    <property type="entry name" value="dUTPase"/>
</dbReference>
<dbReference type="Gene3D" id="2.70.40.10">
    <property type="match status" value="1"/>
</dbReference>
<comment type="caution">
    <text evidence="7">The sequence shown here is derived from an EMBL/GenBank/DDBJ whole genome shotgun (WGS) entry which is preliminary data.</text>
</comment>
<dbReference type="InterPro" id="IPR036157">
    <property type="entry name" value="dUTPase-like_sf"/>
</dbReference>
<comment type="similarity">
    <text evidence="1">Belongs to the dUTPase family.</text>
</comment>
<dbReference type="AlphaFoldDB" id="A0A2H0N828"/>
<evidence type="ECO:0000313" key="7">
    <source>
        <dbReference type="EMBL" id="PIR05050.1"/>
    </source>
</evidence>
<accession>A0A2H0N828</accession>
<sequence>MNIKIKRIDKSLPLPEYKTSGAAAFDLYAREVVIIKPQTITYIPLNVVIEIPKDYCLILAPRSSTHKKGLMMINSIGIVDNDFCGDEDELKSAYYNFKKDEDIKIEKGDRIAQALIIKKETALWNEVDSMDSKSRGGFGTTGLK</sequence>
<evidence type="ECO:0000256" key="5">
    <source>
        <dbReference type="ARBA" id="ARBA00047686"/>
    </source>
</evidence>
<evidence type="ECO:0000256" key="3">
    <source>
        <dbReference type="ARBA" id="ARBA00022801"/>
    </source>
</evidence>
<dbReference type="PANTHER" id="PTHR11241:SF0">
    <property type="entry name" value="DEOXYURIDINE 5'-TRIPHOSPHATE NUCLEOTIDOHYDROLASE"/>
    <property type="match status" value="1"/>
</dbReference>
<evidence type="ECO:0000259" key="6">
    <source>
        <dbReference type="Pfam" id="PF00692"/>
    </source>
</evidence>
<dbReference type="InterPro" id="IPR033704">
    <property type="entry name" value="dUTPase_trimeric"/>
</dbReference>
<evidence type="ECO:0000256" key="2">
    <source>
        <dbReference type="ARBA" id="ARBA00012379"/>
    </source>
</evidence>
<evidence type="ECO:0000256" key="1">
    <source>
        <dbReference type="ARBA" id="ARBA00006581"/>
    </source>
</evidence>
<dbReference type="GO" id="GO:0006226">
    <property type="term" value="P:dUMP biosynthetic process"/>
    <property type="evidence" value="ECO:0007669"/>
    <property type="project" value="InterPro"/>
</dbReference>
<dbReference type="Pfam" id="PF00692">
    <property type="entry name" value="dUTPase"/>
    <property type="match status" value="1"/>
</dbReference>
<comment type="catalytic activity">
    <reaction evidence="5">
        <text>dUTP + H2O = dUMP + diphosphate + H(+)</text>
        <dbReference type="Rhea" id="RHEA:10248"/>
        <dbReference type="ChEBI" id="CHEBI:15377"/>
        <dbReference type="ChEBI" id="CHEBI:15378"/>
        <dbReference type="ChEBI" id="CHEBI:33019"/>
        <dbReference type="ChEBI" id="CHEBI:61555"/>
        <dbReference type="ChEBI" id="CHEBI:246422"/>
        <dbReference type="EC" id="3.6.1.23"/>
    </reaction>
</comment>
<evidence type="ECO:0000256" key="4">
    <source>
        <dbReference type="ARBA" id="ARBA00023080"/>
    </source>
</evidence>
<keyword evidence="3" id="KW-0378">Hydrolase</keyword>
<dbReference type="EC" id="3.6.1.23" evidence="2"/>
<feature type="domain" description="dUTPase-like" evidence="6">
    <location>
        <begin position="12"/>
        <end position="141"/>
    </location>
</feature>
<dbReference type="EMBL" id="PCWO01000018">
    <property type="protein sequence ID" value="PIR05050.1"/>
    <property type="molecule type" value="Genomic_DNA"/>
</dbReference>
<dbReference type="NCBIfam" id="NF001862">
    <property type="entry name" value="PRK00601.1"/>
    <property type="match status" value="1"/>
</dbReference>